<evidence type="ECO:0000256" key="2">
    <source>
        <dbReference type="SAM" id="MobiDB-lite"/>
    </source>
</evidence>
<name>A0A077ZPL6_STYLE</name>
<gene>
    <name evidence="3" type="primary">Contig17801.g18925</name>
    <name evidence="3" type="ORF">STYLEM_253</name>
</gene>
<dbReference type="Proteomes" id="UP000039865">
    <property type="component" value="Unassembled WGS sequence"/>
</dbReference>
<dbReference type="AlphaFoldDB" id="A0A077ZPL6"/>
<feature type="region of interest" description="Disordered" evidence="2">
    <location>
        <begin position="463"/>
        <end position="482"/>
    </location>
</feature>
<proteinExistence type="predicted"/>
<feature type="region of interest" description="Disordered" evidence="2">
    <location>
        <begin position="33"/>
        <end position="77"/>
    </location>
</feature>
<sequence length="920" mass="107672">MIQYTAIRKLSYKDQVKQYQQRGENWLRQHLSSRLMHRGNTGVENKSDYNSRQSNKPSSLQRESITPNSKQNDSSTHHILRTNDYSQSRSAAHQQNGIILQDKIMNLKSALSNIKNNINVFKTRQTTSASPINSHDIKNNTLRIKQSHLNATIAGENTIEPYNKYRMDGYSQGSIERQNTISGNNSYVNTQLTTNLFNKSYDQTQNFQQNSMESAINLFDNSPLQRNNQISNSISRQGNPSANNMNDRSFNKQDNYQHQIKQHTPIQSQNKTHLYNRFDQNYNEDRSHSDDTLKQVTDKMTQMNYKGERLLQQVKQVQNNQQAPTFNQNSMMNIHVLNKNDLSRQRDDSLSNQQMHAQSFKREFRNIKLDESNLHSNRENDKQYQRWDNDKNMNDTEKLINLQGAEVDVSISKRDSSHSDFTNKVQEFVNQSLIQEDDQQTFHNQNNSNFVNNYIDDGQRQYDNIKRPTKSSNSFYDSKGETEKKELYKKISSLETENLILENQIQDINQRLENQLRKDGVQQSEIKQLEQKINDQERDINLLRSDKLDLIDQFKRLENDREQLNKTYQSMENKHHRKEIYLSGLERQVQKLKEEIHLQKYVHKNKEGENLMLLRMKESENQLERLRQDALQMRNIIIDKDRIINEYENKVNELMNQNQLQMQTYNELAKQITTPGFSFTEKEHNRRSSFRNKSVDYSGLNGSFEGQINQSVSGYIKKHQTISNHDASNSSAQAFNVVQDILKLMGCNTFQDLIHKQKSMAKEKKFCHKVIKLVRDVEGKKPDSLKNCWQWIKGLLQDFVNLKKSAHDQTRVLKKIELCFSAQNQHAYTQNMNTSQLMNLAEQNDYISGYNTRDFNLNQAGIFSGGSIEKSNSNYYQAPSSTYTPTSNSNVNILDIYSGKELNTLETAIDNKLRTFRKYQ</sequence>
<evidence type="ECO:0000313" key="4">
    <source>
        <dbReference type="Proteomes" id="UP000039865"/>
    </source>
</evidence>
<evidence type="ECO:0000313" key="3">
    <source>
        <dbReference type="EMBL" id="CDW71310.1"/>
    </source>
</evidence>
<feature type="region of interest" description="Disordered" evidence="2">
    <location>
        <begin position="224"/>
        <end position="250"/>
    </location>
</feature>
<evidence type="ECO:0000256" key="1">
    <source>
        <dbReference type="SAM" id="Coils"/>
    </source>
</evidence>
<keyword evidence="4" id="KW-1185">Reference proteome</keyword>
<dbReference type="InParanoid" id="A0A077ZPL6"/>
<keyword evidence="1" id="KW-0175">Coiled coil</keyword>
<feature type="coiled-coil region" evidence="1">
    <location>
        <begin position="484"/>
        <end position="671"/>
    </location>
</feature>
<dbReference type="EMBL" id="CCKQ01000250">
    <property type="protein sequence ID" value="CDW71310.1"/>
    <property type="molecule type" value="Genomic_DNA"/>
</dbReference>
<feature type="compositionally biased region" description="Polar residues" evidence="2">
    <location>
        <begin position="42"/>
        <end position="74"/>
    </location>
</feature>
<organism evidence="3 4">
    <name type="scientific">Stylonychia lemnae</name>
    <name type="common">Ciliate</name>
    <dbReference type="NCBI Taxonomy" id="5949"/>
    <lineage>
        <taxon>Eukaryota</taxon>
        <taxon>Sar</taxon>
        <taxon>Alveolata</taxon>
        <taxon>Ciliophora</taxon>
        <taxon>Intramacronucleata</taxon>
        <taxon>Spirotrichea</taxon>
        <taxon>Stichotrichia</taxon>
        <taxon>Sporadotrichida</taxon>
        <taxon>Oxytrichidae</taxon>
        <taxon>Stylonychinae</taxon>
        <taxon>Stylonychia</taxon>
    </lineage>
</organism>
<accession>A0A077ZPL6</accession>
<reference evidence="3 4" key="1">
    <citation type="submission" date="2014-06" db="EMBL/GenBank/DDBJ databases">
        <authorList>
            <person name="Swart Estienne"/>
        </authorList>
    </citation>
    <scope>NUCLEOTIDE SEQUENCE [LARGE SCALE GENOMIC DNA]</scope>
    <source>
        <strain evidence="3 4">130c</strain>
    </source>
</reference>
<dbReference type="OrthoDB" id="299949at2759"/>
<protein>
    <submittedName>
        <fullName evidence="3">Uncharacterized protein</fullName>
    </submittedName>
</protein>